<feature type="active site" evidence="4 5">
    <location>
        <position position="204"/>
    </location>
</feature>
<dbReference type="KEGG" id="cbar:PATL70BA_0446"/>
<proteinExistence type="inferred from homology"/>
<comment type="catalytic activity">
    <reaction evidence="4">
        <text>L-glutaminyl-[protein] + H2O = L-glutamyl-[protein] + NH4(+)</text>
        <dbReference type="Rhea" id="RHEA:16441"/>
        <dbReference type="Rhea" id="RHEA-COMP:10207"/>
        <dbReference type="Rhea" id="RHEA-COMP:10208"/>
        <dbReference type="ChEBI" id="CHEBI:15377"/>
        <dbReference type="ChEBI" id="CHEBI:28938"/>
        <dbReference type="ChEBI" id="CHEBI:29973"/>
        <dbReference type="ChEBI" id="CHEBI:30011"/>
        <dbReference type="EC" id="3.5.1.44"/>
    </reaction>
</comment>
<comment type="function">
    <text evidence="4">Involved in chemotaxis. Part of a chemotaxis signal transduction system that modulates chemotaxis in response to various stimuli. Catalyzes the demethylation of specific methylglutamate residues introduced into the chemoreceptors (methyl-accepting chemotaxis proteins or MCP) by CheR. Also mediates the irreversible deamidation of specific glutamine residues to glutamic acid.</text>
</comment>
<keyword evidence="4 5" id="KW-0145">Chemotaxis</keyword>
<evidence type="ECO:0000256" key="4">
    <source>
        <dbReference type="HAMAP-Rule" id="MF_00099"/>
    </source>
</evidence>
<dbReference type="InterPro" id="IPR001789">
    <property type="entry name" value="Sig_transdc_resp-reg_receiver"/>
</dbReference>
<name>A0A3P7S035_9FIRM</name>
<dbReference type="SMART" id="SM00448">
    <property type="entry name" value="REC"/>
    <property type="match status" value="1"/>
</dbReference>
<dbReference type="AlphaFoldDB" id="A0A3P7S035"/>
<dbReference type="InterPro" id="IPR035909">
    <property type="entry name" value="CheB_C"/>
</dbReference>
<accession>A0A3P7S035</accession>
<dbReference type="InterPro" id="IPR011006">
    <property type="entry name" value="CheY-like_superfamily"/>
</dbReference>
<feature type="domain" description="CheB-type methylesterase" evidence="8">
    <location>
        <begin position="165"/>
        <end position="360"/>
    </location>
</feature>
<reference evidence="9 10" key="1">
    <citation type="submission" date="2018-09" db="EMBL/GenBank/DDBJ databases">
        <authorList>
            <person name="Postec A."/>
        </authorList>
    </citation>
    <scope>NUCLEOTIDE SEQUENCE [LARGE SCALE GENOMIC DNA]</scope>
    <source>
        <strain evidence="9">70B-A</strain>
    </source>
</reference>
<comment type="domain">
    <text evidence="4">Contains a C-terminal catalytic domain, and an N-terminal region which modulates catalytic activity.</text>
</comment>
<comment type="subcellular location">
    <subcellularLocation>
        <location evidence="4">Cytoplasm</location>
    </subcellularLocation>
</comment>
<keyword evidence="10" id="KW-1185">Reference proteome</keyword>
<feature type="active site" evidence="4 5">
    <location>
        <position position="301"/>
    </location>
</feature>
<organism evidence="9 10">
    <name type="scientific">Petrocella atlantisensis</name>
    <dbReference type="NCBI Taxonomy" id="2173034"/>
    <lineage>
        <taxon>Bacteria</taxon>
        <taxon>Bacillati</taxon>
        <taxon>Bacillota</taxon>
        <taxon>Clostridia</taxon>
        <taxon>Lachnospirales</taxon>
        <taxon>Vallitaleaceae</taxon>
        <taxon>Petrocella</taxon>
    </lineage>
</organism>
<evidence type="ECO:0000256" key="1">
    <source>
        <dbReference type="ARBA" id="ARBA00022801"/>
    </source>
</evidence>
<evidence type="ECO:0000256" key="6">
    <source>
        <dbReference type="PROSITE-ProRule" id="PRU00169"/>
    </source>
</evidence>
<dbReference type="InterPro" id="IPR000673">
    <property type="entry name" value="Sig_transdc_resp-reg_Me-estase"/>
</dbReference>
<dbReference type="NCBIfam" id="NF001965">
    <property type="entry name" value="PRK00742.1"/>
    <property type="match status" value="1"/>
</dbReference>
<evidence type="ECO:0000259" key="8">
    <source>
        <dbReference type="PROSITE" id="PS50122"/>
    </source>
</evidence>
<dbReference type="PIRSF" id="PIRSF000876">
    <property type="entry name" value="RR_chemtxs_CheB"/>
    <property type="match status" value="1"/>
</dbReference>
<evidence type="ECO:0000256" key="3">
    <source>
        <dbReference type="ARBA" id="ARBA00048267"/>
    </source>
</evidence>
<dbReference type="NCBIfam" id="NF009206">
    <property type="entry name" value="PRK12555.1"/>
    <property type="match status" value="1"/>
</dbReference>
<keyword evidence="4" id="KW-0963">Cytoplasm</keyword>
<dbReference type="Pfam" id="PF00072">
    <property type="entry name" value="Response_reg"/>
    <property type="match status" value="1"/>
</dbReference>
<dbReference type="SUPFAM" id="SSF52172">
    <property type="entry name" value="CheY-like"/>
    <property type="match status" value="1"/>
</dbReference>
<keyword evidence="4 6" id="KW-0597">Phosphoprotein</keyword>
<comment type="PTM">
    <text evidence="4">Phosphorylated by CheA. Phosphorylation of the N-terminal regulatory domain activates the methylesterase activity.</text>
</comment>
<dbReference type="GO" id="GO:0008984">
    <property type="term" value="F:protein-glutamate methylesterase activity"/>
    <property type="evidence" value="ECO:0007669"/>
    <property type="project" value="UniProtKB-UniRule"/>
</dbReference>
<dbReference type="EC" id="3.1.1.61" evidence="4"/>
<dbReference type="HAMAP" id="MF_00099">
    <property type="entry name" value="CheB_chemtxs"/>
    <property type="match status" value="1"/>
</dbReference>
<dbReference type="GO" id="GO:0050568">
    <property type="term" value="F:protein-glutamine glutaminase activity"/>
    <property type="evidence" value="ECO:0007669"/>
    <property type="project" value="UniProtKB-UniRule"/>
</dbReference>
<dbReference type="PROSITE" id="PS50122">
    <property type="entry name" value="CHEB"/>
    <property type="match status" value="1"/>
</dbReference>
<dbReference type="SUPFAM" id="SSF52738">
    <property type="entry name" value="Methylesterase CheB, C-terminal domain"/>
    <property type="match status" value="1"/>
</dbReference>
<dbReference type="GO" id="GO:0006935">
    <property type="term" value="P:chemotaxis"/>
    <property type="evidence" value="ECO:0007669"/>
    <property type="project" value="UniProtKB-UniRule"/>
</dbReference>
<evidence type="ECO:0000313" key="9">
    <source>
        <dbReference type="EMBL" id="VDN46299.1"/>
    </source>
</evidence>
<keyword evidence="1 4" id="KW-0378">Hydrolase</keyword>
<feature type="domain" description="Response regulatory" evidence="7">
    <location>
        <begin position="8"/>
        <end position="125"/>
    </location>
</feature>
<dbReference type="Gene3D" id="3.40.50.180">
    <property type="entry name" value="Methylesterase CheB, C-terminal domain"/>
    <property type="match status" value="1"/>
</dbReference>
<feature type="modified residue" description="4-aspartylphosphate" evidence="4 6">
    <location>
        <position position="59"/>
    </location>
</feature>
<feature type="active site" evidence="4 5">
    <location>
        <position position="177"/>
    </location>
</feature>
<gene>
    <name evidence="4 9" type="primary">cheB</name>
    <name evidence="9" type="ORF">PATL70BA_0446</name>
</gene>
<sequence>MKMEKTKKVLIIDDSAFMRRVISDIISSDSRFEVVGTASNGKEGLEQVKALNPDVISLDVQMPVMDGLTMLKKLQSTMPTPVVMMSTLTKEGAKETIEALELGAIDFLGKPSNIFKVNSEEVKVELLEKLFLAANVGKRKVVEMKPPTASTIISSQKAAKMTTKQGVSNKLVAIGTSTGGPRALQYVLPYLPSNIDAGIVVVQHMPPGFTKSLANRLDQLSSINVKEAEHGDVIKNGWAYIAPGDRHLIVGEKSDGTLFIELSNEEPVGGHKPAVNVMMRSIAKLRQREYVGVIMTGMGADGTLGLKELCGQRNIHIVAQDEASCVVYGMPKSVVEAGLANEIVSLNKISETITKKLGVL</sequence>
<evidence type="ECO:0000256" key="2">
    <source>
        <dbReference type="ARBA" id="ARBA00024867"/>
    </source>
</evidence>
<evidence type="ECO:0000259" key="7">
    <source>
        <dbReference type="PROSITE" id="PS50110"/>
    </source>
</evidence>
<dbReference type="InterPro" id="IPR008248">
    <property type="entry name" value="CheB-like"/>
</dbReference>
<protein>
    <recommendedName>
        <fullName evidence="4">Protein-glutamate methylesterase/protein-glutamine glutaminase</fullName>
        <ecNumber evidence="4">3.1.1.61</ecNumber>
        <ecNumber evidence="4">3.5.1.44</ecNumber>
    </recommendedName>
</protein>
<dbReference type="PANTHER" id="PTHR42872">
    <property type="entry name" value="PROTEIN-GLUTAMATE METHYLESTERASE/PROTEIN-GLUTAMINE GLUTAMINASE"/>
    <property type="match status" value="1"/>
</dbReference>
<comment type="similarity">
    <text evidence="4">Belongs to the CheB family.</text>
</comment>
<comment type="catalytic activity">
    <reaction evidence="3 4">
        <text>[protein]-L-glutamate 5-O-methyl ester + H2O = L-glutamyl-[protein] + methanol + H(+)</text>
        <dbReference type="Rhea" id="RHEA:23236"/>
        <dbReference type="Rhea" id="RHEA-COMP:10208"/>
        <dbReference type="Rhea" id="RHEA-COMP:10311"/>
        <dbReference type="ChEBI" id="CHEBI:15377"/>
        <dbReference type="ChEBI" id="CHEBI:15378"/>
        <dbReference type="ChEBI" id="CHEBI:17790"/>
        <dbReference type="ChEBI" id="CHEBI:29973"/>
        <dbReference type="ChEBI" id="CHEBI:82795"/>
        <dbReference type="EC" id="3.1.1.61"/>
    </reaction>
</comment>
<dbReference type="Pfam" id="PF01339">
    <property type="entry name" value="CheB_methylest"/>
    <property type="match status" value="1"/>
</dbReference>
<evidence type="ECO:0000313" key="10">
    <source>
        <dbReference type="Proteomes" id="UP000279029"/>
    </source>
</evidence>
<dbReference type="EMBL" id="LR130778">
    <property type="protein sequence ID" value="VDN46299.1"/>
    <property type="molecule type" value="Genomic_DNA"/>
</dbReference>
<dbReference type="CDD" id="cd16432">
    <property type="entry name" value="CheB_Rec"/>
    <property type="match status" value="1"/>
</dbReference>
<dbReference type="EC" id="3.5.1.44" evidence="4"/>
<evidence type="ECO:0000256" key="5">
    <source>
        <dbReference type="PROSITE-ProRule" id="PRU00050"/>
    </source>
</evidence>
<dbReference type="Gene3D" id="3.40.50.2300">
    <property type="match status" value="1"/>
</dbReference>
<dbReference type="CDD" id="cd17541">
    <property type="entry name" value="REC_CheB-like"/>
    <property type="match status" value="1"/>
</dbReference>
<dbReference type="GO" id="GO:0000156">
    <property type="term" value="F:phosphorelay response regulator activity"/>
    <property type="evidence" value="ECO:0007669"/>
    <property type="project" value="InterPro"/>
</dbReference>
<comment type="function">
    <text evidence="2">May play the central regulatory role in sporulation. It may be an element of the effector pathway responsible for the activation of sporulation genes in response to nutritional stress. Spo0A may act in concert with spo0H (a sigma factor) to control the expression of some genes that are critical to the sporulation process.</text>
</comment>
<dbReference type="PROSITE" id="PS50110">
    <property type="entry name" value="RESPONSE_REGULATORY"/>
    <property type="match status" value="1"/>
</dbReference>
<dbReference type="Proteomes" id="UP000279029">
    <property type="component" value="Chromosome"/>
</dbReference>
<dbReference type="PANTHER" id="PTHR42872:SF3">
    <property type="entry name" value="PROTEIN-GLUTAMATE METHYLESTERASE_PROTEIN-GLUTAMINE GLUTAMINASE 1"/>
    <property type="match status" value="1"/>
</dbReference>
<dbReference type="GO" id="GO:0005737">
    <property type="term" value="C:cytoplasm"/>
    <property type="evidence" value="ECO:0007669"/>
    <property type="project" value="UniProtKB-SubCell"/>
</dbReference>